<keyword evidence="2" id="KW-1133">Transmembrane helix</keyword>
<keyword evidence="2" id="KW-0472">Membrane</keyword>
<feature type="transmembrane region" description="Helical" evidence="2">
    <location>
        <begin position="130"/>
        <end position="157"/>
    </location>
</feature>
<accession>A0AAQ3KIE6</accession>
<gene>
    <name evidence="4" type="ORF">Cni_G17988</name>
</gene>
<dbReference type="Pfam" id="PF24788">
    <property type="entry name" value="AtPDCT1_2"/>
    <property type="match status" value="1"/>
</dbReference>
<sequence length="297" mass="31509">MATKTGGATTHIRVQRKAAALDTATTATVTLGVANHAETNHLGRLHAPPKSGERTKPSSPAPLVPPQGPSFADWSLGGAAEAARRHPLPCAFLLALLFFMGVEYTIPMVASTAPPLDFGFIVTKPLNKALAASSALNTVLAVLNTVFVAMQTTYILWTFAVEGRPRPTIATLFMFTCRGILGCSTQLPLPQDFVGSGADFPVGNVSFFLFFSGHVAGAVIASLDMRRMSRYKMAWGFDVLNLLQCVRLLASRGHYTIDLAVGVGAGFVFDVLAGNYVEATSKCTGDHPRACCSCSSR</sequence>
<evidence type="ECO:0000256" key="1">
    <source>
        <dbReference type="SAM" id="MobiDB-lite"/>
    </source>
</evidence>
<dbReference type="PANTHER" id="PTHR34674:SF1">
    <property type="entry name" value="PHOSPHATIDYLCHOLINE:DIACYLGLYCEROL CHOLINEPHOSPHOTRANSFERASE 1-RELATED"/>
    <property type="match status" value="1"/>
</dbReference>
<keyword evidence="5" id="KW-1185">Reference proteome</keyword>
<dbReference type="GO" id="GO:0004142">
    <property type="term" value="F:diacylglycerol cholinephosphotransferase activity"/>
    <property type="evidence" value="ECO:0007669"/>
    <property type="project" value="TreeGrafter"/>
</dbReference>
<feature type="transmembrane region" description="Helical" evidence="2">
    <location>
        <begin position="201"/>
        <end position="223"/>
    </location>
</feature>
<dbReference type="InterPro" id="IPR055311">
    <property type="entry name" value="PDCT1/2-like"/>
</dbReference>
<feature type="transmembrane region" description="Helical" evidence="2">
    <location>
        <begin position="90"/>
        <end position="110"/>
    </location>
</feature>
<dbReference type="InterPro" id="IPR056361">
    <property type="entry name" value="AtPDCT1_2_TM_dom"/>
</dbReference>
<feature type="region of interest" description="Disordered" evidence="1">
    <location>
        <begin position="38"/>
        <end position="64"/>
    </location>
</feature>
<dbReference type="AlphaFoldDB" id="A0AAQ3KIE6"/>
<evidence type="ECO:0000313" key="5">
    <source>
        <dbReference type="Proteomes" id="UP001327560"/>
    </source>
</evidence>
<name>A0AAQ3KIE6_9LILI</name>
<dbReference type="Proteomes" id="UP001327560">
    <property type="component" value="Chromosome 5"/>
</dbReference>
<evidence type="ECO:0000259" key="3">
    <source>
        <dbReference type="Pfam" id="PF24788"/>
    </source>
</evidence>
<dbReference type="EMBL" id="CP136894">
    <property type="protein sequence ID" value="WOL09235.1"/>
    <property type="molecule type" value="Genomic_DNA"/>
</dbReference>
<feature type="transmembrane region" description="Helical" evidence="2">
    <location>
        <begin position="169"/>
        <end position="189"/>
    </location>
</feature>
<dbReference type="PANTHER" id="PTHR34674">
    <property type="entry name" value="PHOSPHATIDYLCHOLINE:DIACYLGLYCEROL CHOLINEPHOSPHOTRANSFERASE 1-RELATED"/>
    <property type="match status" value="1"/>
</dbReference>
<proteinExistence type="predicted"/>
<evidence type="ECO:0000256" key="2">
    <source>
        <dbReference type="SAM" id="Phobius"/>
    </source>
</evidence>
<protein>
    <submittedName>
        <fullName evidence="4">Phosphatidylcholine:diacylglycerol cholinephosphotransferase 1-like</fullName>
    </submittedName>
</protein>
<keyword evidence="2" id="KW-0812">Transmembrane</keyword>
<organism evidence="4 5">
    <name type="scientific">Canna indica</name>
    <name type="common">Indian-shot</name>
    <dbReference type="NCBI Taxonomy" id="4628"/>
    <lineage>
        <taxon>Eukaryota</taxon>
        <taxon>Viridiplantae</taxon>
        <taxon>Streptophyta</taxon>
        <taxon>Embryophyta</taxon>
        <taxon>Tracheophyta</taxon>
        <taxon>Spermatophyta</taxon>
        <taxon>Magnoliopsida</taxon>
        <taxon>Liliopsida</taxon>
        <taxon>Zingiberales</taxon>
        <taxon>Cannaceae</taxon>
        <taxon>Canna</taxon>
    </lineage>
</organism>
<feature type="domain" description="AtPDCT1/2 transmembrane" evidence="3">
    <location>
        <begin position="116"/>
        <end position="275"/>
    </location>
</feature>
<reference evidence="4 5" key="1">
    <citation type="submission" date="2023-10" db="EMBL/GenBank/DDBJ databases">
        <title>Chromosome-scale genome assembly provides insights into flower coloration mechanisms of Canna indica.</title>
        <authorList>
            <person name="Li C."/>
        </authorList>
    </citation>
    <scope>NUCLEOTIDE SEQUENCE [LARGE SCALE GENOMIC DNA]</scope>
    <source>
        <tissue evidence="4">Flower</tissue>
    </source>
</reference>
<evidence type="ECO:0000313" key="4">
    <source>
        <dbReference type="EMBL" id="WOL09235.1"/>
    </source>
</evidence>